<evidence type="ECO:0000313" key="3">
    <source>
        <dbReference type="Proteomes" id="UP000637359"/>
    </source>
</evidence>
<proteinExistence type="predicted"/>
<dbReference type="AlphaFoldDB" id="A0A923L2F8"/>
<evidence type="ECO:0000259" key="1">
    <source>
        <dbReference type="PROSITE" id="PS51819"/>
    </source>
</evidence>
<organism evidence="2 3">
    <name type="scientific">Ornithinibacillus hominis</name>
    <dbReference type="NCBI Taxonomy" id="2763055"/>
    <lineage>
        <taxon>Bacteria</taxon>
        <taxon>Bacillati</taxon>
        <taxon>Bacillota</taxon>
        <taxon>Bacilli</taxon>
        <taxon>Bacillales</taxon>
        <taxon>Bacillaceae</taxon>
        <taxon>Ornithinibacillus</taxon>
    </lineage>
</organism>
<dbReference type="SUPFAM" id="SSF54593">
    <property type="entry name" value="Glyoxalase/Bleomycin resistance protein/Dihydroxybiphenyl dioxygenase"/>
    <property type="match status" value="1"/>
</dbReference>
<dbReference type="InterPro" id="IPR037523">
    <property type="entry name" value="VOC_core"/>
</dbReference>
<dbReference type="InterPro" id="IPR004360">
    <property type="entry name" value="Glyas_Fos-R_dOase_dom"/>
</dbReference>
<name>A0A923L2F8_9BACI</name>
<dbReference type="Proteomes" id="UP000637359">
    <property type="component" value="Unassembled WGS sequence"/>
</dbReference>
<sequence>MDMLGFELVHEDEPDAYTMKLGDRRVMICLVKCEQIEQPRFPKNDYAVDVYYNFHTDNVDAAYEDLLKKGANIGEIQNYDGIRGFDVRDPDGNRFGVVT</sequence>
<gene>
    <name evidence="2" type="ORF">H8S33_00305</name>
</gene>
<dbReference type="Pfam" id="PF00903">
    <property type="entry name" value="Glyoxalase"/>
    <property type="match status" value="1"/>
</dbReference>
<keyword evidence="3" id="KW-1185">Reference proteome</keyword>
<dbReference type="Gene3D" id="3.10.180.10">
    <property type="entry name" value="2,3-Dihydroxybiphenyl 1,2-Dioxygenase, domain 1"/>
    <property type="match status" value="1"/>
</dbReference>
<dbReference type="InterPro" id="IPR029068">
    <property type="entry name" value="Glyas_Bleomycin-R_OHBP_Dase"/>
</dbReference>
<comment type="caution">
    <text evidence="2">The sequence shown here is derived from an EMBL/GenBank/DDBJ whole genome shotgun (WGS) entry which is preliminary data.</text>
</comment>
<evidence type="ECO:0000313" key="2">
    <source>
        <dbReference type="EMBL" id="MBC5635253.1"/>
    </source>
</evidence>
<dbReference type="EMBL" id="JACOOL010000001">
    <property type="protein sequence ID" value="MBC5635253.1"/>
    <property type="molecule type" value="Genomic_DNA"/>
</dbReference>
<reference evidence="2" key="1">
    <citation type="submission" date="2020-08" db="EMBL/GenBank/DDBJ databases">
        <title>Genome public.</title>
        <authorList>
            <person name="Liu C."/>
            <person name="Sun Q."/>
        </authorList>
    </citation>
    <scope>NUCLEOTIDE SEQUENCE</scope>
    <source>
        <strain evidence="2">BX22</strain>
    </source>
</reference>
<feature type="domain" description="VOC" evidence="1">
    <location>
        <begin position="1"/>
        <end position="99"/>
    </location>
</feature>
<accession>A0A923L2F8</accession>
<dbReference type="PROSITE" id="PS51819">
    <property type="entry name" value="VOC"/>
    <property type="match status" value="1"/>
</dbReference>
<protein>
    <submittedName>
        <fullName evidence="2">VOC family protein</fullName>
    </submittedName>
</protein>